<dbReference type="GO" id="GO:0000272">
    <property type="term" value="P:polysaccharide catabolic process"/>
    <property type="evidence" value="ECO:0007669"/>
    <property type="project" value="UniProtKB-KW"/>
</dbReference>
<evidence type="ECO:0000256" key="6">
    <source>
        <dbReference type="ARBA" id="ARBA00037986"/>
    </source>
</evidence>
<evidence type="ECO:0000313" key="8">
    <source>
        <dbReference type="Proteomes" id="UP000217790"/>
    </source>
</evidence>
<dbReference type="Gene3D" id="2.130.10.10">
    <property type="entry name" value="YVTN repeat-like/Quinoprotein amine dehydrogenase"/>
    <property type="match status" value="1"/>
</dbReference>
<dbReference type="PANTHER" id="PTHR43739">
    <property type="entry name" value="XYLOGLUCANASE (EUROFUNG)"/>
    <property type="match status" value="1"/>
</dbReference>
<keyword evidence="1" id="KW-0732">Signal</keyword>
<feature type="non-terminal residue" evidence="7">
    <location>
        <position position="1"/>
    </location>
</feature>
<gene>
    <name evidence="7" type="ORF">ARMGADRAFT_936772</name>
</gene>
<keyword evidence="8" id="KW-1185">Reference proteome</keyword>
<proteinExistence type="inferred from homology"/>
<evidence type="ECO:0000256" key="5">
    <source>
        <dbReference type="ARBA" id="ARBA00023326"/>
    </source>
</evidence>
<dbReference type="SUPFAM" id="SSF110296">
    <property type="entry name" value="Oligoxyloglucan reducing end-specific cellobiohydrolase"/>
    <property type="match status" value="1"/>
</dbReference>
<keyword evidence="5" id="KW-0624">Polysaccharide degradation</keyword>
<organism evidence="7 8">
    <name type="scientific">Armillaria gallica</name>
    <name type="common">Bulbous honey fungus</name>
    <name type="synonym">Armillaria bulbosa</name>
    <dbReference type="NCBI Taxonomy" id="47427"/>
    <lineage>
        <taxon>Eukaryota</taxon>
        <taxon>Fungi</taxon>
        <taxon>Dikarya</taxon>
        <taxon>Basidiomycota</taxon>
        <taxon>Agaricomycotina</taxon>
        <taxon>Agaricomycetes</taxon>
        <taxon>Agaricomycetidae</taxon>
        <taxon>Agaricales</taxon>
        <taxon>Marasmiineae</taxon>
        <taxon>Physalacriaceae</taxon>
        <taxon>Armillaria</taxon>
    </lineage>
</organism>
<dbReference type="STRING" id="47427.A0A2H3DKQ7"/>
<evidence type="ECO:0000256" key="3">
    <source>
        <dbReference type="ARBA" id="ARBA00023277"/>
    </source>
</evidence>
<protein>
    <recommendedName>
        <fullName evidence="9">Sortilin N-terminal domain-containing protein</fullName>
    </recommendedName>
</protein>
<name>A0A2H3DKQ7_ARMGA</name>
<sequence length="124" mass="13382">ERLAVDSNSNNILFFGAKSGNGLYKSTDYGSTWIQVSSLPDIGYYFLDFADVSDYDNRAHRPAAGIFDSTLGPSSSPTPRVFVGVASNGTDNIFISEDASYTCKFLNLQYAPNLTDSLEGMAVA</sequence>
<accession>A0A2H3DKQ7</accession>
<dbReference type="OrthoDB" id="2151161at2759"/>
<dbReference type="InterPro" id="IPR015943">
    <property type="entry name" value="WD40/YVTN_repeat-like_dom_sf"/>
</dbReference>
<dbReference type="AlphaFoldDB" id="A0A2H3DKQ7"/>
<dbReference type="InParanoid" id="A0A2H3DKQ7"/>
<dbReference type="PANTHER" id="PTHR43739:SF2">
    <property type="entry name" value="OLIGOXYLOGLUCAN-REDUCING END-SPECIFIC XYLOGLUCANASE-RELATED"/>
    <property type="match status" value="1"/>
</dbReference>
<reference evidence="8" key="1">
    <citation type="journal article" date="2017" name="Nat. Ecol. Evol.">
        <title>Genome expansion and lineage-specific genetic innovations in the forest pathogenic fungi Armillaria.</title>
        <authorList>
            <person name="Sipos G."/>
            <person name="Prasanna A.N."/>
            <person name="Walter M.C."/>
            <person name="O'Connor E."/>
            <person name="Balint B."/>
            <person name="Krizsan K."/>
            <person name="Kiss B."/>
            <person name="Hess J."/>
            <person name="Varga T."/>
            <person name="Slot J."/>
            <person name="Riley R."/>
            <person name="Boka B."/>
            <person name="Rigling D."/>
            <person name="Barry K."/>
            <person name="Lee J."/>
            <person name="Mihaltcheva S."/>
            <person name="LaButti K."/>
            <person name="Lipzen A."/>
            <person name="Waldron R."/>
            <person name="Moloney N.M."/>
            <person name="Sperisen C."/>
            <person name="Kredics L."/>
            <person name="Vagvoelgyi C."/>
            <person name="Patrignani A."/>
            <person name="Fitzpatrick D."/>
            <person name="Nagy I."/>
            <person name="Doyle S."/>
            <person name="Anderson J.B."/>
            <person name="Grigoriev I.V."/>
            <person name="Gueldener U."/>
            <person name="Muensterkoetter M."/>
            <person name="Nagy L.G."/>
        </authorList>
    </citation>
    <scope>NUCLEOTIDE SEQUENCE [LARGE SCALE GENOMIC DNA]</scope>
    <source>
        <strain evidence="8">Ar21-2</strain>
    </source>
</reference>
<keyword evidence="2" id="KW-0378">Hydrolase</keyword>
<comment type="similarity">
    <text evidence="6">Belongs to the glycosyl hydrolase 74 family.</text>
</comment>
<dbReference type="InterPro" id="IPR052025">
    <property type="entry name" value="Xyloglucanase_GH74"/>
</dbReference>
<evidence type="ECO:0000256" key="2">
    <source>
        <dbReference type="ARBA" id="ARBA00022801"/>
    </source>
</evidence>
<keyword evidence="3" id="KW-0119">Carbohydrate metabolism</keyword>
<evidence type="ECO:0008006" key="9">
    <source>
        <dbReference type="Google" id="ProtNLM"/>
    </source>
</evidence>
<evidence type="ECO:0000256" key="4">
    <source>
        <dbReference type="ARBA" id="ARBA00023295"/>
    </source>
</evidence>
<dbReference type="EMBL" id="KZ293671">
    <property type="protein sequence ID" value="PBK88843.1"/>
    <property type="molecule type" value="Genomic_DNA"/>
</dbReference>
<evidence type="ECO:0000256" key="1">
    <source>
        <dbReference type="ARBA" id="ARBA00022729"/>
    </source>
</evidence>
<evidence type="ECO:0000313" key="7">
    <source>
        <dbReference type="EMBL" id="PBK88843.1"/>
    </source>
</evidence>
<dbReference type="Proteomes" id="UP000217790">
    <property type="component" value="Unassembled WGS sequence"/>
</dbReference>
<dbReference type="GO" id="GO:0010411">
    <property type="term" value="P:xyloglucan metabolic process"/>
    <property type="evidence" value="ECO:0007669"/>
    <property type="project" value="TreeGrafter"/>
</dbReference>
<dbReference type="GO" id="GO:0016798">
    <property type="term" value="F:hydrolase activity, acting on glycosyl bonds"/>
    <property type="evidence" value="ECO:0007669"/>
    <property type="project" value="UniProtKB-KW"/>
</dbReference>
<keyword evidence="4" id="KW-0326">Glycosidase</keyword>